<evidence type="ECO:0000313" key="3">
    <source>
        <dbReference type="EMBL" id="QIW62613.1"/>
    </source>
</evidence>
<dbReference type="GO" id="GO:0016020">
    <property type="term" value="C:membrane"/>
    <property type="evidence" value="ECO:0007669"/>
    <property type="project" value="InterPro"/>
</dbReference>
<dbReference type="SUPFAM" id="SSF53062">
    <property type="entry name" value="PTS system fructose IIA component-like"/>
    <property type="match status" value="1"/>
</dbReference>
<dbReference type="Pfam" id="PF03610">
    <property type="entry name" value="EIIA-man"/>
    <property type="match status" value="1"/>
</dbReference>
<dbReference type="InterPro" id="IPR004701">
    <property type="entry name" value="PTS_EIIA_man-typ"/>
</dbReference>
<keyword evidence="1" id="KW-0808">Transferase</keyword>
<dbReference type="EMBL" id="CP047225">
    <property type="protein sequence ID" value="QIW62613.1"/>
    <property type="molecule type" value="Genomic_DNA"/>
</dbReference>
<dbReference type="AlphaFoldDB" id="A0A6H0V6K8"/>
<dbReference type="GO" id="GO:0009401">
    <property type="term" value="P:phosphoenolpyruvate-dependent sugar phosphotransferase system"/>
    <property type="evidence" value="ECO:0007669"/>
    <property type="project" value="InterPro"/>
</dbReference>
<accession>A0A6H0V6K8</accession>
<gene>
    <name evidence="3" type="ORF">GOQ20_04355</name>
</gene>
<reference evidence="3 4" key="1">
    <citation type="submission" date="2019-12" db="EMBL/GenBank/DDBJ databases">
        <title>Sequencing and analysis of the whole genome of Mycoplasma gallinaceum strain Peacock20181011.</title>
        <authorList>
            <person name="Liu X."/>
            <person name="Qin Z."/>
            <person name="Xu H."/>
        </authorList>
    </citation>
    <scope>NUCLEOTIDE SEQUENCE [LARGE SCALE GENOMIC DNA]</scope>
    <source>
        <strain evidence="3 4">Peacock20181011</strain>
    </source>
</reference>
<dbReference type="InterPro" id="IPR036662">
    <property type="entry name" value="PTS_EIIA_man-typ_sf"/>
</dbReference>
<name>A0A6H0V6K8_9BACT</name>
<dbReference type="PROSITE" id="PS51096">
    <property type="entry name" value="PTS_EIIA_TYPE_4"/>
    <property type="match status" value="1"/>
</dbReference>
<feature type="domain" description="PTS EIIA type-4" evidence="2">
    <location>
        <begin position="2"/>
        <end position="134"/>
    </location>
</feature>
<evidence type="ECO:0000313" key="4">
    <source>
        <dbReference type="Proteomes" id="UP000503310"/>
    </source>
</evidence>
<dbReference type="Proteomes" id="UP000503310">
    <property type="component" value="Chromosome"/>
</dbReference>
<dbReference type="GO" id="GO:0016740">
    <property type="term" value="F:transferase activity"/>
    <property type="evidence" value="ECO:0007669"/>
    <property type="project" value="UniProtKB-KW"/>
</dbReference>
<proteinExistence type="predicted"/>
<protein>
    <recommendedName>
        <fullName evidence="2">PTS EIIA type-4 domain-containing protein</fullName>
    </recommendedName>
</protein>
<dbReference type="RefSeq" id="WP_167845553.1">
    <property type="nucleotide sequence ID" value="NZ_CP047225.1"/>
</dbReference>
<evidence type="ECO:0000259" key="2">
    <source>
        <dbReference type="PROSITE" id="PS51096"/>
    </source>
</evidence>
<dbReference type="Gene3D" id="3.40.50.510">
    <property type="entry name" value="Phosphotransferase system, mannose-type IIA component"/>
    <property type="match status" value="1"/>
</dbReference>
<evidence type="ECO:0000256" key="1">
    <source>
        <dbReference type="ARBA" id="ARBA00022679"/>
    </source>
</evidence>
<sequence>MTYNILILGHSKYPEGTKSFLEFVGGFEEGIETFHISNENPIEKVRTELEAYFAKGEPTIVFCDLPGGSPHVTIVDLLAKKSGNNVLVYAGLSPALMLDITFKARIIGAADHNEMVSYCKEKFENLNRFSMQNIFN</sequence>
<organism evidence="3 4">
    <name type="scientific">Mycoplasmopsis gallinacea</name>
    <dbReference type="NCBI Taxonomy" id="29556"/>
    <lineage>
        <taxon>Bacteria</taxon>
        <taxon>Bacillati</taxon>
        <taxon>Mycoplasmatota</taxon>
        <taxon>Mycoplasmoidales</taxon>
        <taxon>Metamycoplasmataceae</taxon>
        <taxon>Mycoplasmopsis</taxon>
    </lineage>
</organism>